<gene>
    <name evidence="5" type="ORF">E5K04_07350</name>
</gene>
<feature type="chain" id="PRO_5020831571" evidence="3">
    <location>
        <begin position="26"/>
        <end position="304"/>
    </location>
</feature>
<dbReference type="OrthoDB" id="5297955at2"/>
<evidence type="ECO:0000313" key="6">
    <source>
        <dbReference type="Proteomes" id="UP000308891"/>
    </source>
</evidence>
<keyword evidence="6" id="KW-1185">Reference proteome</keyword>
<dbReference type="InterPro" id="IPR007379">
    <property type="entry name" value="Tim44-like_dom"/>
</dbReference>
<keyword evidence="2" id="KW-0472">Membrane</keyword>
<feature type="compositionally biased region" description="Low complexity" evidence="1">
    <location>
        <begin position="46"/>
        <end position="63"/>
    </location>
</feature>
<protein>
    <submittedName>
        <fullName evidence="5">Tim44 domain-containing protein</fullName>
    </submittedName>
</protein>
<feature type="domain" description="Tim44-like" evidence="4">
    <location>
        <begin position="177"/>
        <end position="303"/>
    </location>
</feature>
<dbReference type="PANTHER" id="PTHR41542">
    <property type="entry name" value="BLL5807 PROTEIN"/>
    <property type="match status" value="1"/>
</dbReference>
<proteinExistence type="predicted"/>
<feature type="transmembrane region" description="Helical" evidence="2">
    <location>
        <begin position="103"/>
        <end position="123"/>
    </location>
</feature>
<sequence>MVTRAKTAVLAFSLATLLAAPFAEAAKLGKSKSFGMKRSTPSQSYQQPAPMQPAQPMAPAQQPRKGPGLGTAVAAGAAGAAAGYMLGSAMSDSSSGASESGSGMPWGTLAMLGLLFVGGMMLFRRRAAHPAAPAMRVPQPAGPYAAPQPAPAPAPAQFGGIPKIGSGLAGGAAAAASAPAFGAQRLPDGTETAHFLRQAKATFMHLQSLNSADNVDEISKYMTPEMFAEIRAEILANHTLADFPQLDCQVVDAATEGGRHIASVRFTGTVSEEVGAPAQPFSETWHYVKEGNSPRWLLAGIQQD</sequence>
<dbReference type="Pfam" id="PF04280">
    <property type="entry name" value="Tim44"/>
    <property type="match status" value="1"/>
</dbReference>
<evidence type="ECO:0000313" key="5">
    <source>
        <dbReference type="EMBL" id="TIC83367.1"/>
    </source>
</evidence>
<dbReference type="AlphaFoldDB" id="A0A4T0UWV9"/>
<comment type="caution">
    <text evidence="5">The sequence shown here is derived from an EMBL/GenBank/DDBJ whole genome shotgun (WGS) entry which is preliminary data.</text>
</comment>
<keyword evidence="2" id="KW-1133">Transmembrane helix</keyword>
<evidence type="ECO:0000256" key="1">
    <source>
        <dbReference type="SAM" id="MobiDB-lite"/>
    </source>
</evidence>
<keyword evidence="2" id="KW-0812">Transmembrane</keyword>
<keyword evidence="3" id="KW-0732">Signal</keyword>
<accession>A0A4T0UWV9</accession>
<reference evidence="5 6" key="1">
    <citation type="submission" date="2019-04" db="EMBL/GenBank/DDBJ databases">
        <title>Crenobacter sp. nov.</title>
        <authorList>
            <person name="Shi S."/>
        </authorList>
    </citation>
    <scope>NUCLEOTIDE SEQUENCE [LARGE SCALE GENOMIC DNA]</scope>
    <source>
        <strain evidence="5 6">GY 70310</strain>
    </source>
</reference>
<evidence type="ECO:0000259" key="4">
    <source>
        <dbReference type="SMART" id="SM00978"/>
    </source>
</evidence>
<feature type="region of interest" description="Disordered" evidence="1">
    <location>
        <begin position="33"/>
        <end position="71"/>
    </location>
</feature>
<name>A0A4T0UWV9_9NEIS</name>
<dbReference type="EMBL" id="STGJ01000007">
    <property type="protein sequence ID" value="TIC83367.1"/>
    <property type="molecule type" value="Genomic_DNA"/>
</dbReference>
<dbReference type="PANTHER" id="PTHR41542:SF1">
    <property type="entry name" value="BLL5807 PROTEIN"/>
    <property type="match status" value="1"/>
</dbReference>
<evidence type="ECO:0000256" key="2">
    <source>
        <dbReference type="SAM" id="Phobius"/>
    </source>
</evidence>
<dbReference type="RefSeq" id="WP_136552524.1">
    <property type="nucleotide sequence ID" value="NZ_STGJ01000007.1"/>
</dbReference>
<evidence type="ECO:0000256" key="3">
    <source>
        <dbReference type="SAM" id="SignalP"/>
    </source>
</evidence>
<dbReference type="SMART" id="SM00978">
    <property type="entry name" value="Tim44"/>
    <property type="match status" value="1"/>
</dbReference>
<organism evidence="5 6">
    <name type="scientific">Crenobacter intestini</name>
    <dbReference type="NCBI Taxonomy" id="2563443"/>
    <lineage>
        <taxon>Bacteria</taxon>
        <taxon>Pseudomonadati</taxon>
        <taxon>Pseudomonadota</taxon>
        <taxon>Betaproteobacteria</taxon>
        <taxon>Neisseriales</taxon>
        <taxon>Neisseriaceae</taxon>
        <taxon>Crenobacter</taxon>
    </lineage>
</organism>
<feature type="signal peptide" evidence="3">
    <location>
        <begin position="1"/>
        <end position="25"/>
    </location>
</feature>
<dbReference type="Proteomes" id="UP000308891">
    <property type="component" value="Unassembled WGS sequence"/>
</dbReference>